<dbReference type="Proteomes" id="UP000225706">
    <property type="component" value="Unassembled WGS sequence"/>
</dbReference>
<gene>
    <name evidence="1" type="ORF">AWC38_SpisGene19327</name>
</gene>
<organism evidence="1 2">
    <name type="scientific">Stylophora pistillata</name>
    <name type="common">Smooth cauliflower coral</name>
    <dbReference type="NCBI Taxonomy" id="50429"/>
    <lineage>
        <taxon>Eukaryota</taxon>
        <taxon>Metazoa</taxon>
        <taxon>Cnidaria</taxon>
        <taxon>Anthozoa</taxon>
        <taxon>Hexacorallia</taxon>
        <taxon>Scleractinia</taxon>
        <taxon>Astrocoeniina</taxon>
        <taxon>Pocilloporidae</taxon>
        <taxon>Stylophora</taxon>
    </lineage>
</organism>
<evidence type="ECO:0000313" key="1">
    <source>
        <dbReference type="EMBL" id="PFX16387.1"/>
    </source>
</evidence>
<protein>
    <submittedName>
        <fullName evidence="1">Uncharacterized protein</fullName>
    </submittedName>
</protein>
<dbReference type="AlphaFoldDB" id="A0A2B4RJ58"/>
<dbReference type="EMBL" id="LSMT01000550">
    <property type="protein sequence ID" value="PFX16387.1"/>
    <property type="molecule type" value="Genomic_DNA"/>
</dbReference>
<sequence>MPNLRDVRHCLLFDFEGNLLNDEEFILLYDLNTSKNPDWQYYPFDLDELCDDECKAEFRFLKSDIYVLKDVLQVPDEVVCYKRLVVDGIEALCVLLKRFAYPIRYSDMCPRFARPVPQFSIITTTMMDIIYSQHSHRLRSFHQAWLSPANLEPLPISSTRLELPTQTVGDLWTGQSDQFVDLELYRGLYTMDKTSPLLASRVFDSGKCFCEINNSFRLLRIGRGV</sequence>
<name>A0A2B4RJ58_STYPI</name>
<proteinExistence type="predicted"/>
<dbReference type="OrthoDB" id="7444419at2759"/>
<keyword evidence="2" id="KW-1185">Reference proteome</keyword>
<dbReference type="PANTHER" id="PTHR34615">
    <property type="entry name" value="PX DOMAIN-CONTAINING PROTEIN"/>
    <property type="match status" value="1"/>
</dbReference>
<evidence type="ECO:0000313" key="2">
    <source>
        <dbReference type="Proteomes" id="UP000225706"/>
    </source>
</evidence>
<accession>A0A2B4RJ58</accession>
<comment type="caution">
    <text evidence="1">The sequence shown here is derived from an EMBL/GenBank/DDBJ whole genome shotgun (WGS) entry which is preliminary data.</text>
</comment>
<dbReference type="PANTHER" id="PTHR34615:SF1">
    <property type="entry name" value="PX DOMAIN-CONTAINING PROTEIN"/>
    <property type="match status" value="1"/>
</dbReference>
<reference evidence="2" key="1">
    <citation type="journal article" date="2017" name="bioRxiv">
        <title>Comparative analysis of the genomes of Stylophora pistillata and Acropora digitifera provides evidence for extensive differences between species of corals.</title>
        <authorList>
            <person name="Voolstra C.R."/>
            <person name="Li Y."/>
            <person name="Liew Y.J."/>
            <person name="Baumgarten S."/>
            <person name="Zoccola D."/>
            <person name="Flot J.-F."/>
            <person name="Tambutte S."/>
            <person name="Allemand D."/>
            <person name="Aranda M."/>
        </authorList>
    </citation>
    <scope>NUCLEOTIDE SEQUENCE [LARGE SCALE GENOMIC DNA]</scope>
</reference>